<proteinExistence type="predicted"/>
<dbReference type="EMBL" id="HBEZ01037579">
    <property type="protein sequence ID" value="CAD8642980.1"/>
    <property type="molecule type" value="Transcribed_RNA"/>
</dbReference>
<dbReference type="InterPro" id="IPR008266">
    <property type="entry name" value="Tyr_kinase_AS"/>
</dbReference>
<evidence type="ECO:0000256" key="1">
    <source>
        <dbReference type="SAM" id="MobiDB-lite"/>
    </source>
</evidence>
<feature type="domain" description="Protein kinase" evidence="2">
    <location>
        <begin position="1"/>
        <end position="172"/>
    </location>
</feature>
<sequence>MINLTNIVDQLHSNGFVHGDLRPQNIVFEDADTVTLIDFEWAGAAGIAKFPVNVIANNFGEAGSHVFSNSEINSNFDWYCLSEIMKLIKCPSASRAALNCKKDAVVSALRKMPKDSDFGSILIPLRSMRRYLNLSRLDKRLEAYYADRRKRDRSEGGSDELEVGSAARRRST</sequence>
<dbReference type="SUPFAM" id="SSF56112">
    <property type="entry name" value="Protein kinase-like (PK-like)"/>
    <property type="match status" value="1"/>
</dbReference>
<accession>A0A7S0QQD5</accession>
<dbReference type="GO" id="GO:0004672">
    <property type="term" value="F:protein kinase activity"/>
    <property type="evidence" value="ECO:0007669"/>
    <property type="project" value="InterPro"/>
</dbReference>
<organism evidence="3">
    <name type="scientific">Cryptomonas curvata</name>
    <dbReference type="NCBI Taxonomy" id="233186"/>
    <lineage>
        <taxon>Eukaryota</taxon>
        <taxon>Cryptophyceae</taxon>
        <taxon>Cryptomonadales</taxon>
        <taxon>Cryptomonadaceae</taxon>
        <taxon>Cryptomonas</taxon>
    </lineage>
</organism>
<dbReference type="PROSITE" id="PS00109">
    <property type="entry name" value="PROTEIN_KINASE_TYR"/>
    <property type="match status" value="1"/>
</dbReference>
<dbReference type="AlphaFoldDB" id="A0A7S0QQD5"/>
<dbReference type="GO" id="GO:0005524">
    <property type="term" value="F:ATP binding"/>
    <property type="evidence" value="ECO:0007669"/>
    <property type="project" value="InterPro"/>
</dbReference>
<dbReference type="InterPro" id="IPR011009">
    <property type="entry name" value="Kinase-like_dom_sf"/>
</dbReference>
<name>A0A7S0QQD5_9CRYP</name>
<feature type="region of interest" description="Disordered" evidence="1">
    <location>
        <begin position="148"/>
        <end position="172"/>
    </location>
</feature>
<protein>
    <recommendedName>
        <fullName evidence="2">Protein kinase domain-containing protein</fullName>
    </recommendedName>
</protein>
<reference evidence="3" key="1">
    <citation type="submission" date="2021-01" db="EMBL/GenBank/DDBJ databases">
        <authorList>
            <person name="Corre E."/>
            <person name="Pelletier E."/>
            <person name="Niang G."/>
            <person name="Scheremetjew M."/>
            <person name="Finn R."/>
            <person name="Kale V."/>
            <person name="Holt S."/>
            <person name="Cochrane G."/>
            <person name="Meng A."/>
            <person name="Brown T."/>
            <person name="Cohen L."/>
        </authorList>
    </citation>
    <scope>NUCLEOTIDE SEQUENCE</scope>
    <source>
        <strain evidence="3">CCAP979/52</strain>
    </source>
</reference>
<dbReference type="Gene3D" id="1.10.510.10">
    <property type="entry name" value="Transferase(Phosphotransferase) domain 1"/>
    <property type="match status" value="1"/>
</dbReference>
<evidence type="ECO:0000259" key="2">
    <source>
        <dbReference type="PROSITE" id="PS50011"/>
    </source>
</evidence>
<dbReference type="PROSITE" id="PS50011">
    <property type="entry name" value="PROTEIN_KINASE_DOM"/>
    <property type="match status" value="1"/>
</dbReference>
<gene>
    <name evidence="3" type="ORF">CCUR1050_LOCUS20664</name>
</gene>
<dbReference type="InterPro" id="IPR000719">
    <property type="entry name" value="Prot_kinase_dom"/>
</dbReference>
<evidence type="ECO:0000313" key="3">
    <source>
        <dbReference type="EMBL" id="CAD8642980.1"/>
    </source>
</evidence>